<evidence type="ECO:0000256" key="1">
    <source>
        <dbReference type="ARBA" id="ARBA00004430"/>
    </source>
</evidence>
<dbReference type="InterPro" id="IPR015943">
    <property type="entry name" value="WD40/YVTN_repeat-like_dom_sf"/>
</dbReference>
<dbReference type="GO" id="GO:0036157">
    <property type="term" value="C:outer dynein arm"/>
    <property type="evidence" value="ECO:0007669"/>
    <property type="project" value="TreeGrafter"/>
</dbReference>
<evidence type="ECO:0000256" key="5">
    <source>
        <dbReference type="ARBA" id="ARBA00022701"/>
    </source>
</evidence>
<evidence type="ECO:0000256" key="9">
    <source>
        <dbReference type="ARBA" id="ARBA00023175"/>
    </source>
</evidence>
<keyword evidence="10" id="KW-0206">Cytoskeleton</keyword>
<dbReference type="OMA" id="WDFFYRQ"/>
<sequence>MDIIYEYTRKRKEFGKHSNLSDVATMEICNIAPTETFKEQWKIKPSTTLNIDCIPAVSEHEVNTEQFIQVDRGMQHLEGGWPKEVNVEDFSDKQRNIRKIEMDESFQEVLSELTKRAQECVMQNNAINMFEEYFAESKHGHSSEPPKAKTLTILRDPNQTSRSVAKMAWHPDSSNKIAVAHASLKFQGMNESTPLASYIWDINNPNRPETVLLPQSHLCCVAFNKKSPEQLVGGCYNGLIGVYIYAPFSSIKISLQNQQVFFDQSLFLCSLFKKMWVFGPCQFASVSTDGYMHWWDVRKLGSGPMDSMLLKDETGKIYGGTALEYRTDAGATRFLVGTEQGTIITVERKAKKDGDSQKQIKMIYGLEEGSKHHAPIYAIERSFFLSVQELVQSVSSVYFNFFVVLLALFTHRNYFVPKGILTIGDWASRLWMEDVRSPVMTSRYENDFLTCGCWSPTRAGVFFITKQDGQLDVWDYCYKQSDPVYQLKISEHPLTSISVQGQGKLVALGGNDGTVTILELSNSLCEPSAQEKAIVNQIFEREMSREKNLQARLLAQKRQKTMAKKPSDTHKLDFINLLLLIITQQKQEEKKENENTQIDFAAVEAEFLDVVEKNKPKFSNTNFQNTNINQN</sequence>
<evidence type="ECO:0000256" key="4">
    <source>
        <dbReference type="ARBA" id="ARBA00022574"/>
    </source>
</evidence>
<dbReference type="Proteomes" id="UP000023152">
    <property type="component" value="Unassembled WGS sequence"/>
</dbReference>
<keyword evidence="4" id="KW-0853">WD repeat</keyword>
<keyword evidence="13" id="KW-1185">Reference proteome</keyword>
<reference evidence="12 13" key="1">
    <citation type="journal article" date="2013" name="Curr. Biol.">
        <title>The Genome of the Foraminiferan Reticulomyxa filosa.</title>
        <authorList>
            <person name="Glockner G."/>
            <person name="Hulsmann N."/>
            <person name="Schleicher M."/>
            <person name="Noegel A.A."/>
            <person name="Eichinger L."/>
            <person name="Gallinger C."/>
            <person name="Pawlowski J."/>
            <person name="Sierra R."/>
            <person name="Euteneuer U."/>
            <person name="Pillet L."/>
            <person name="Moustafa A."/>
            <person name="Platzer M."/>
            <person name="Groth M."/>
            <person name="Szafranski K."/>
            <person name="Schliwa M."/>
        </authorList>
    </citation>
    <scope>NUCLEOTIDE SEQUENCE [LARGE SCALE GENOMIC DNA]</scope>
</reference>
<dbReference type="SUPFAM" id="SSF50978">
    <property type="entry name" value="WD40 repeat-like"/>
    <property type="match status" value="1"/>
</dbReference>
<keyword evidence="6" id="KW-0677">Repeat</keyword>
<accession>X6NAV9</accession>
<evidence type="ECO:0000256" key="7">
    <source>
        <dbReference type="ARBA" id="ARBA00023017"/>
    </source>
</evidence>
<dbReference type="PANTHER" id="PTHR12442">
    <property type="entry name" value="DYNEIN INTERMEDIATE CHAIN"/>
    <property type="match status" value="1"/>
</dbReference>
<dbReference type="GO" id="GO:0036158">
    <property type="term" value="P:outer dynein arm assembly"/>
    <property type="evidence" value="ECO:0007669"/>
    <property type="project" value="TreeGrafter"/>
</dbReference>
<dbReference type="InterPro" id="IPR050687">
    <property type="entry name" value="Dynein_IC"/>
</dbReference>
<name>X6NAV9_RETFI</name>
<keyword evidence="7" id="KW-0243">Dynein</keyword>
<comment type="subcellular location">
    <subcellularLocation>
        <location evidence="1">Cytoplasm</location>
        <location evidence="1">Cytoskeleton</location>
        <location evidence="1">Cilium axoneme</location>
    </subcellularLocation>
</comment>
<comment type="similarity">
    <text evidence="2">Belongs to the dynein intermediate chain family.</text>
</comment>
<dbReference type="GO" id="GO:0005874">
    <property type="term" value="C:microtubule"/>
    <property type="evidence" value="ECO:0007669"/>
    <property type="project" value="UniProtKB-KW"/>
</dbReference>
<evidence type="ECO:0000256" key="3">
    <source>
        <dbReference type="ARBA" id="ARBA00022490"/>
    </source>
</evidence>
<protein>
    <submittedName>
        <fullName evidence="12">Uncharacterized protein</fullName>
    </submittedName>
</protein>
<keyword evidence="11" id="KW-0966">Cell projection</keyword>
<dbReference type="EMBL" id="ASPP01010136">
    <property type="protein sequence ID" value="ETO23176.1"/>
    <property type="molecule type" value="Genomic_DNA"/>
</dbReference>
<keyword evidence="5" id="KW-0493">Microtubule</keyword>
<evidence type="ECO:0000256" key="8">
    <source>
        <dbReference type="ARBA" id="ARBA00023069"/>
    </source>
</evidence>
<dbReference type="GO" id="GO:0003341">
    <property type="term" value="P:cilium movement"/>
    <property type="evidence" value="ECO:0007669"/>
    <property type="project" value="TreeGrafter"/>
</dbReference>
<dbReference type="SMART" id="SM00320">
    <property type="entry name" value="WD40"/>
    <property type="match status" value="4"/>
</dbReference>
<evidence type="ECO:0000313" key="12">
    <source>
        <dbReference type="EMBL" id="ETO23176.1"/>
    </source>
</evidence>
<dbReference type="PANTHER" id="PTHR12442:SF7">
    <property type="entry name" value="DYNEIN AXONEMAL INTERMEDIATE CHAIN 2"/>
    <property type="match status" value="1"/>
</dbReference>
<evidence type="ECO:0000313" key="13">
    <source>
        <dbReference type="Proteomes" id="UP000023152"/>
    </source>
</evidence>
<keyword evidence="9" id="KW-0505">Motor protein</keyword>
<keyword evidence="3" id="KW-0963">Cytoplasm</keyword>
<dbReference type="GO" id="GO:0045504">
    <property type="term" value="F:dynein heavy chain binding"/>
    <property type="evidence" value="ECO:0007669"/>
    <property type="project" value="TreeGrafter"/>
</dbReference>
<dbReference type="GO" id="GO:0045503">
    <property type="term" value="F:dynein light chain binding"/>
    <property type="evidence" value="ECO:0007669"/>
    <property type="project" value="TreeGrafter"/>
</dbReference>
<evidence type="ECO:0000256" key="11">
    <source>
        <dbReference type="ARBA" id="ARBA00023273"/>
    </source>
</evidence>
<dbReference type="InterPro" id="IPR001680">
    <property type="entry name" value="WD40_rpt"/>
</dbReference>
<evidence type="ECO:0000256" key="6">
    <source>
        <dbReference type="ARBA" id="ARBA00022737"/>
    </source>
</evidence>
<gene>
    <name evidence="12" type="ORF">RFI_14010</name>
</gene>
<dbReference type="InterPro" id="IPR036322">
    <property type="entry name" value="WD40_repeat_dom_sf"/>
</dbReference>
<comment type="caution">
    <text evidence="12">The sequence shown here is derived from an EMBL/GenBank/DDBJ whole genome shotgun (WGS) entry which is preliminary data.</text>
</comment>
<evidence type="ECO:0000256" key="2">
    <source>
        <dbReference type="ARBA" id="ARBA00011059"/>
    </source>
</evidence>
<proteinExistence type="inferred from homology"/>
<keyword evidence="8" id="KW-0969">Cilium</keyword>
<dbReference type="AlphaFoldDB" id="X6NAV9"/>
<organism evidence="12 13">
    <name type="scientific">Reticulomyxa filosa</name>
    <dbReference type="NCBI Taxonomy" id="46433"/>
    <lineage>
        <taxon>Eukaryota</taxon>
        <taxon>Sar</taxon>
        <taxon>Rhizaria</taxon>
        <taxon>Retaria</taxon>
        <taxon>Foraminifera</taxon>
        <taxon>Monothalamids</taxon>
        <taxon>Reticulomyxidae</taxon>
        <taxon>Reticulomyxa</taxon>
    </lineage>
</organism>
<dbReference type="OrthoDB" id="366230at2759"/>
<dbReference type="Gene3D" id="2.130.10.10">
    <property type="entry name" value="YVTN repeat-like/Quinoprotein amine dehydrogenase"/>
    <property type="match status" value="2"/>
</dbReference>
<evidence type="ECO:0000256" key="10">
    <source>
        <dbReference type="ARBA" id="ARBA00023212"/>
    </source>
</evidence>